<proteinExistence type="predicted"/>
<dbReference type="WBParaSite" id="Hba_16331">
    <property type="protein sequence ID" value="Hba_16331"/>
    <property type="gene ID" value="Hba_16331"/>
</dbReference>
<dbReference type="AlphaFoldDB" id="A0A1I7XF23"/>
<evidence type="ECO:0000313" key="2">
    <source>
        <dbReference type="WBParaSite" id="Hba_16331"/>
    </source>
</evidence>
<evidence type="ECO:0000313" key="1">
    <source>
        <dbReference type="Proteomes" id="UP000095283"/>
    </source>
</evidence>
<keyword evidence="1" id="KW-1185">Reference proteome</keyword>
<accession>A0A1I7XF23</accession>
<protein>
    <submittedName>
        <fullName evidence="2">30S ribosomal protein S8</fullName>
    </submittedName>
</protein>
<sequence length="68" mass="7564">MVLNINRLVILNGSEMNSAAQSYLVSKVKELKAHQIRGVPYIRPKILGATMLYIEAKKPLGLIPFISL</sequence>
<reference evidence="2" key="1">
    <citation type="submission" date="2016-11" db="UniProtKB">
        <authorList>
            <consortium name="WormBaseParasite"/>
        </authorList>
    </citation>
    <scope>IDENTIFICATION</scope>
</reference>
<dbReference type="Proteomes" id="UP000095283">
    <property type="component" value="Unplaced"/>
</dbReference>
<organism evidence="1 2">
    <name type="scientific">Heterorhabditis bacteriophora</name>
    <name type="common">Entomopathogenic nematode worm</name>
    <dbReference type="NCBI Taxonomy" id="37862"/>
    <lineage>
        <taxon>Eukaryota</taxon>
        <taxon>Metazoa</taxon>
        <taxon>Ecdysozoa</taxon>
        <taxon>Nematoda</taxon>
        <taxon>Chromadorea</taxon>
        <taxon>Rhabditida</taxon>
        <taxon>Rhabditina</taxon>
        <taxon>Rhabditomorpha</taxon>
        <taxon>Strongyloidea</taxon>
        <taxon>Heterorhabditidae</taxon>
        <taxon>Heterorhabditis</taxon>
    </lineage>
</organism>
<name>A0A1I7XF23_HETBA</name>